<accession>A0AAW0UFZ4</accession>
<protein>
    <recommendedName>
        <fullName evidence="5">SAP30-binding protein</fullName>
    </recommendedName>
</protein>
<feature type="region of interest" description="Disordered" evidence="2">
    <location>
        <begin position="456"/>
        <end position="533"/>
    </location>
</feature>
<feature type="compositionally biased region" description="Basic and acidic residues" evidence="2">
    <location>
        <begin position="227"/>
        <end position="240"/>
    </location>
</feature>
<keyword evidence="4" id="KW-1185">Reference proteome</keyword>
<dbReference type="Pfam" id="PF07818">
    <property type="entry name" value="HCNGP"/>
    <property type="match status" value="1"/>
</dbReference>
<reference evidence="3 4" key="1">
    <citation type="submission" date="2023-03" db="EMBL/GenBank/DDBJ databases">
        <title>High-quality genome of Scylla paramamosain provides insights in environmental adaptation.</title>
        <authorList>
            <person name="Zhang L."/>
        </authorList>
    </citation>
    <scope>NUCLEOTIDE SEQUENCE [LARGE SCALE GENOMIC DNA]</scope>
    <source>
        <strain evidence="3">LZ_2023a</strain>
        <tissue evidence="3">Muscle</tissue>
    </source>
</reference>
<name>A0AAW0UFZ4_SCYPA</name>
<sequence>MAAAGSVRETPRHAAATTNVYTQSADCHWRKIALIPYAMESEIFNPCVAQNSSDSKEENKDKKQLSVPALHLITSLICGHQQSLHLVETKLKELLQHQEVLSEGVQSENERFKIAEATFHLPTVFQEISTYNQKLIQLKGEMAAVTERTSRLKKRAMRLQQQQQQKALNQEQERARQAEREKLLIAQPAAIQYSGSATRRREHTTQEPVLFLGGSLFNKDNHSAREREARLEWGPEERFNTAEATRSSTRQVLSTMSLGQLTANYTDSEGEDDDRLSDDTSRKSTPLGGTRVSELRDEGSRRGTPFSGESLNRLVSYANEDEEEDGDDLDRDSDEHEPDEMLNSEPMDTGTDEGEDDKVKESNYGVKLPPAPAGKCPAHLQEKVIRFLNEVRRGNKDYNVMIQNNKEFRNPGIYEKLIDLLQLDEMGSNYPLDMFDPHCWGKESYYDELARVQKEEMDRREKERKDKTKVDIISGTKKPAEEESAAKKRKSRFDQGGPATSVMKPLVAPPTLTSVPSGTKTAIDAFGSLKKTK</sequence>
<dbReference type="Proteomes" id="UP001487740">
    <property type="component" value="Unassembled WGS sequence"/>
</dbReference>
<dbReference type="EMBL" id="JARAKH010000012">
    <property type="protein sequence ID" value="KAK8399079.1"/>
    <property type="molecule type" value="Genomic_DNA"/>
</dbReference>
<evidence type="ECO:0000313" key="4">
    <source>
        <dbReference type="Proteomes" id="UP001487740"/>
    </source>
</evidence>
<keyword evidence="1" id="KW-0175">Coiled coil</keyword>
<feature type="compositionally biased region" description="Basic and acidic residues" evidence="2">
    <location>
        <begin position="456"/>
        <end position="470"/>
    </location>
</feature>
<feature type="compositionally biased region" description="Polar residues" evidence="2">
    <location>
        <begin position="242"/>
        <end position="267"/>
    </location>
</feature>
<dbReference type="Pfam" id="PF14712">
    <property type="entry name" value="Snapin_Pallidin"/>
    <property type="match status" value="1"/>
</dbReference>
<dbReference type="PANTHER" id="PTHR13464:SF0">
    <property type="entry name" value="SAP30-BINDING PROTEIN"/>
    <property type="match status" value="1"/>
</dbReference>
<comment type="caution">
    <text evidence="3">The sequence shown here is derived from an EMBL/GenBank/DDBJ whole genome shotgun (WGS) entry which is preliminary data.</text>
</comment>
<proteinExistence type="predicted"/>
<organism evidence="3 4">
    <name type="scientific">Scylla paramamosain</name>
    <name type="common">Mud crab</name>
    <dbReference type="NCBI Taxonomy" id="85552"/>
    <lineage>
        <taxon>Eukaryota</taxon>
        <taxon>Metazoa</taxon>
        <taxon>Ecdysozoa</taxon>
        <taxon>Arthropoda</taxon>
        <taxon>Crustacea</taxon>
        <taxon>Multicrustacea</taxon>
        <taxon>Malacostraca</taxon>
        <taxon>Eumalacostraca</taxon>
        <taxon>Eucarida</taxon>
        <taxon>Decapoda</taxon>
        <taxon>Pleocyemata</taxon>
        <taxon>Brachyura</taxon>
        <taxon>Eubrachyura</taxon>
        <taxon>Portunoidea</taxon>
        <taxon>Portunidae</taxon>
        <taxon>Portuninae</taxon>
        <taxon>Scylla</taxon>
    </lineage>
</organism>
<dbReference type="AlphaFoldDB" id="A0AAW0UFZ4"/>
<gene>
    <name evidence="3" type="ORF">O3P69_004266</name>
</gene>
<feature type="compositionally biased region" description="Acidic residues" evidence="2">
    <location>
        <begin position="319"/>
        <end position="342"/>
    </location>
</feature>
<dbReference type="PANTHER" id="PTHR13464">
    <property type="entry name" value="TRANSCRIPTIONAL REGULATOR PROTEIN HCNGP"/>
    <property type="match status" value="1"/>
</dbReference>
<evidence type="ECO:0000313" key="3">
    <source>
        <dbReference type="EMBL" id="KAK8399079.1"/>
    </source>
</evidence>
<dbReference type="GO" id="GO:0005634">
    <property type="term" value="C:nucleus"/>
    <property type="evidence" value="ECO:0007669"/>
    <property type="project" value="TreeGrafter"/>
</dbReference>
<feature type="compositionally biased region" description="Polar residues" evidence="2">
    <location>
        <begin position="511"/>
        <end position="520"/>
    </location>
</feature>
<evidence type="ECO:0000256" key="2">
    <source>
        <dbReference type="SAM" id="MobiDB-lite"/>
    </source>
</evidence>
<evidence type="ECO:0008006" key="5">
    <source>
        <dbReference type="Google" id="ProtNLM"/>
    </source>
</evidence>
<evidence type="ECO:0000256" key="1">
    <source>
        <dbReference type="SAM" id="Coils"/>
    </source>
</evidence>
<feature type="coiled-coil region" evidence="1">
    <location>
        <begin position="128"/>
        <end position="181"/>
    </location>
</feature>
<dbReference type="InterPro" id="IPR028119">
    <property type="entry name" value="Snapin/Pallidin/Snn1"/>
</dbReference>
<feature type="region of interest" description="Disordered" evidence="2">
    <location>
        <begin position="227"/>
        <end position="370"/>
    </location>
</feature>
<dbReference type="InterPro" id="IPR012479">
    <property type="entry name" value="SAP30BP"/>
</dbReference>
<dbReference type="GO" id="GO:0006355">
    <property type="term" value="P:regulation of DNA-templated transcription"/>
    <property type="evidence" value="ECO:0007669"/>
    <property type="project" value="InterPro"/>
</dbReference>